<evidence type="ECO:0000256" key="1">
    <source>
        <dbReference type="SAM" id="MobiDB-lite"/>
    </source>
</evidence>
<protein>
    <submittedName>
        <fullName evidence="2">Uncharacterized protein</fullName>
    </submittedName>
</protein>
<name>A0ABV1G209_9BACT</name>
<reference evidence="2 3" key="1">
    <citation type="submission" date="2024-04" db="EMBL/GenBank/DDBJ databases">
        <title>Human intestinal bacterial collection.</title>
        <authorList>
            <person name="Pauvert C."/>
            <person name="Hitch T.C.A."/>
            <person name="Clavel T."/>
        </authorList>
    </citation>
    <scope>NUCLEOTIDE SEQUENCE [LARGE SCALE GENOMIC DNA]</scope>
    <source>
        <strain evidence="2 3">CLA-AA-H174</strain>
    </source>
</reference>
<dbReference type="Proteomes" id="UP001465717">
    <property type="component" value="Unassembled WGS sequence"/>
</dbReference>
<keyword evidence="3" id="KW-1185">Reference proteome</keyword>
<gene>
    <name evidence="2" type="ORF">AAAT87_14475</name>
</gene>
<organism evidence="2 3">
    <name type="scientific">Segatella sinensis</name>
    <dbReference type="NCBI Taxonomy" id="3085167"/>
    <lineage>
        <taxon>Bacteria</taxon>
        <taxon>Pseudomonadati</taxon>
        <taxon>Bacteroidota</taxon>
        <taxon>Bacteroidia</taxon>
        <taxon>Bacteroidales</taxon>
        <taxon>Prevotellaceae</taxon>
        <taxon>Segatella</taxon>
    </lineage>
</organism>
<proteinExistence type="predicted"/>
<accession>A0ABV1G209</accession>
<feature type="region of interest" description="Disordered" evidence="1">
    <location>
        <begin position="1"/>
        <end position="22"/>
    </location>
</feature>
<comment type="caution">
    <text evidence="2">The sequence shown here is derived from an EMBL/GenBank/DDBJ whole genome shotgun (WGS) entry which is preliminary data.</text>
</comment>
<evidence type="ECO:0000313" key="2">
    <source>
        <dbReference type="EMBL" id="MEQ2509449.1"/>
    </source>
</evidence>
<dbReference type="EMBL" id="JBBNGE010000082">
    <property type="protein sequence ID" value="MEQ2509449.1"/>
    <property type="molecule type" value="Genomic_DNA"/>
</dbReference>
<sequence>MVQTSETIRKDNPQKALQEEDEVTARAKAAFAEIRAMAERGEFPEMTLDEINEEIREVRRLRKERNHS</sequence>
<evidence type="ECO:0000313" key="3">
    <source>
        <dbReference type="Proteomes" id="UP001465717"/>
    </source>
</evidence>
<dbReference type="RefSeq" id="WP_296973908.1">
    <property type="nucleotide sequence ID" value="NZ_JBBNFG020000062.1"/>
</dbReference>